<protein>
    <recommendedName>
        <fullName evidence="2">Lipoxygenase domain-containing protein</fullName>
    </recommendedName>
</protein>
<accession>A0A7S0FFQ7</accession>
<organism evidence="1">
    <name type="scientific">Minutocellus polymorphus</name>
    <dbReference type="NCBI Taxonomy" id="265543"/>
    <lineage>
        <taxon>Eukaryota</taxon>
        <taxon>Sar</taxon>
        <taxon>Stramenopiles</taxon>
        <taxon>Ochrophyta</taxon>
        <taxon>Bacillariophyta</taxon>
        <taxon>Mediophyceae</taxon>
        <taxon>Cymatosirophycidae</taxon>
        <taxon>Cymatosirales</taxon>
        <taxon>Cymatosiraceae</taxon>
        <taxon>Minutocellus</taxon>
    </lineage>
</organism>
<name>A0A7S0FFQ7_9STRA</name>
<dbReference type="AlphaFoldDB" id="A0A7S0FFQ7"/>
<proteinExistence type="predicted"/>
<reference evidence="1" key="1">
    <citation type="submission" date="2021-01" db="EMBL/GenBank/DDBJ databases">
        <authorList>
            <person name="Corre E."/>
            <person name="Pelletier E."/>
            <person name="Niang G."/>
            <person name="Scheremetjew M."/>
            <person name="Finn R."/>
            <person name="Kale V."/>
            <person name="Holt S."/>
            <person name="Cochrane G."/>
            <person name="Meng A."/>
            <person name="Brown T."/>
            <person name="Cohen L."/>
        </authorList>
    </citation>
    <scope>NUCLEOTIDE SEQUENCE</scope>
    <source>
        <strain evidence="1">CCMP3303</strain>
    </source>
</reference>
<gene>
    <name evidence="1" type="ORF">MPOL1434_LOCUS138</name>
</gene>
<sequence>MGLPKLDRFFERRTLVDVLTKFIFEVTLGHEMAADNVPYMVDPAWGNVRLPKDPEGNLPLTVDFATYIFGTVISSITTIRSMPLLSDWSELLIHWVDEYKIKEWNDNQRAELKKQIKKIHFSYKSDLVVLSHDLVKESQNIPQNRWAPPLNPATQACSIAV</sequence>
<dbReference type="EMBL" id="HBEJ01000241">
    <property type="protein sequence ID" value="CAD8358744.1"/>
    <property type="molecule type" value="Transcribed_RNA"/>
</dbReference>
<evidence type="ECO:0008006" key="2">
    <source>
        <dbReference type="Google" id="ProtNLM"/>
    </source>
</evidence>
<evidence type="ECO:0000313" key="1">
    <source>
        <dbReference type="EMBL" id="CAD8358744.1"/>
    </source>
</evidence>